<dbReference type="GO" id="GO:0016020">
    <property type="term" value="C:membrane"/>
    <property type="evidence" value="ECO:0007669"/>
    <property type="project" value="UniProtKB-SubCell"/>
</dbReference>
<reference evidence="9 10" key="1">
    <citation type="journal article" date="2014" name="BMC Genomics">
        <title>Adaptive genomic structural variation in the grape powdery mildew pathogen, Erysiphe necator.</title>
        <authorList>
            <person name="Jones L."/>
            <person name="Riaz S."/>
            <person name="Morales-Cruz A."/>
            <person name="Amrine K.C."/>
            <person name="McGuire B."/>
            <person name="Gubler W.D."/>
            <person name="Walker M.A."/>
            <person name="Cantu D."/>
        </authorList>
    </citation>
    <scope>NUCLEOTIDE SEQUENCE [LARGE SCALE GENOMIC DNA]</scope>
    <source>
        <strain evidence="10">c</strain>
    </source>
</reference>
<feature type="transmembrane region" description="Helical" evidence="7">
    <location>
        <begin position="811"/>
        <end position="832"/>
    </location>
</feature>
<dbReference type="Pfam" id="PF01699">
    <property type="entry name" value="Na_Ca_ex"/>
    <property type="match status" value="2"/>
</dbReference>
<feature type="domain" description="Sodium/calcium exchanger membrane region" evidence="8">
    <location>
        <begin position="112"/>
        <end position="251"/>
    </location>
</feature>
<evidence type="ECO:0000256" key="5">
    <source>
        <dbReference type="ARBA" id="ARBA00022989"/>
    </source>
</evidence>
<evidence type="ECO:0000259" key="8">
    <source>
        <dbReference type="Pfam" id="PF01699"/>
    </source>
</evidence>
<feature type="transmembrane region" description="Helical" evidence="7">
    <location>
        <begin position="241"/>
        <end position="258"/>
    </location>
</feature>
<name>A0A0B1P2L6_UNCNE</name>
<gene>
    <name evidence="9" type="ORF">EV44_g5217</name>
</gene>
<dbReference type="Proteomes" id="UP000030854">
    <property type="component" value="Unassembled WGS sequence"/>
</dbReference>
<comment type="subcellular location">
    <subcellularLocation>
        <location evidence="1">Membrane</location>
        <topology evidence="1">Multi-pass membrane protein</topology>
    </subcellularLocation>
</comment>
<dbReference type="HOGENOM" id="CLU_004979_2_0_1"/>
<keyword evidence="5 7" id="KW-1133">Transmembrane helix</keyword>
<dbReference type="InterPro" id="IPR004837">
    <property type="entry name" value="NaCa_Exmemb"/>
</dbReference>
<dbReference type="PANTHER" id="PTHR12266">
    <property type="entry name" value="NA+/CA2+ K+ INDEPENDENT EXCHANGER"/>
    <property type="match status" value="1"/>
</dbReference>
<feature type="transmembrane region" description="Helical" evidence="7">
    <location>
        <begin position="902"/>
        <end position="933"/>
    </location>
</feature>
<evidence type="ECO:0000256" key="7">
    <source>
        <dbReference type="SAM" id="Phobius"/>
    </source>
</evidence>
<evidence type="ECO:0000256" key="1">
    <source>
        <dbReference type="ARBA" id="ARBA00004141"/>
    </source>
</evidence>
<feature type="transmembrane region" description="Helical" evidence="7">
    <location>
        <begin position="779"/>
        <end position="799"/>
    </location>
</feature>
<comment type="similarity">
    <text evidence="2">Belongs to the Ca(2+):cation antiporter (CaCA) (TC 2.A.19) family.</text>
</comment>
<feature type="domain" description="Sodium/calcium exchanger membrane region" evidence="8">
    <location>
        <begin position="844"/>
        <end position="1005"/>
    </location>
</feature>
<dbReference type="GO" id="GO:0008324">
    <property type="term" value="F:monoatomic cation transmembrane transporter activity"/>
    <property type="evidence" value="ECO:0007669"/>
    <property type="project" value="TreeGrafter"/>
</dbReference>
<feature type="transmembrane region" description="Helical" evidence="7">
    <location>
        <begin position="176"/>
        <end position="200"/>
    </location>
</feature>
<evidence type="ECO:0000313" key="10">
    <source>
        <dbReference type="Proteomes" id="UP000030854"/>
    </source>
</evidence>
<dbReference type="Gene3D" id="1.20.1420.30">
    <property type="entry name" value="NCX, central ion-binding region"/>
    <property type="match status" value="2"/>
</dbReference>
<keyword evidence="10" id="KW-1185">Reference proteome</keyword>
<dbReference type="PANTHER" id="PTHR12266:SF0">
    <property type="entry name" value="MITOCHONDRIAL SODIUM_CALCIUM EXCHANGER PROTEIN"/>
    <property type="match status" value="1"/>
</dbReference>
<keyword evidence="4 7" id="KW-0812">Transmembrane</keyword>
<dbReference type="OMA" id="ARAHFHI"/>
<feature type="transmembrane region" description="Helical" evidence="7">
    <location>
        <begin position="838"/>
        <end position="858"/>
    </location>
</feature>
<protein>
    <submittedName>
        <fullName evidence="9">Putative sodium calcium exchanger protein</fullName>
    </submittedName>
</protein>
<feature type="transmembrane region" description="Helical" evidence="7">
    <location>
        <begin position="103"/>
        <end position="125"/>
    </location>
</feature>
<proteinExistence type="inferred from homology"/>
<dbReference type="InterPro" id="IPR044880">
    <property type="entry name" value="NCX_ion-bd_dom_sf"/>
</dbReference>
<evidence type="ECO:0000256" key="2">
    <source>
        <dbReference type="ARBA" id="ARBA00008170"/>
    </source>
</evidence>
<dbReference type="STRING" id="52586.A0A0B1P2L6"/>
<keyword evidence="3" id="KW-0813">Transport</keyword>
<feature type="transmembrane region" description="Helical" evidence="7">
    <location>
        <begin position="953"/>
        <end position="978"/>
    </location>
</feature>
<evidence type="ECO:0000313" key="9">
    <source>
        <dbReference type="EMBL" id="KHJ32533.1"/>
    </source>
</evidence>
<dbReference type="GO" id="GO:0006874">
    <property type="term" value="P:intracellular calcium ion homeostasis"/>
    <property type="evidence" value="ECO:0007669"/>
    <property type="project" value="TreeGrafter"/>
</dbReference>
<comment type="caution">
    <text evidence="9">The sequence shown here is derived from an EMBL/GenBank/DDBJ whole genome shotgun (WGS) entry which is preliminary data.</text>
</comment>
<organism evidence="9 10">
    <name type="scientific">Uncinula necator</name>
    <name type="common">Grape powdery mildew</name>
    <dbReference type="NCBI Taxonomy" id="52586"/>
    <lineage>
        <taxon>Eukaryota</taxon>
        <taxon>Fungi</taxon>
        <taxon>Dikarya</taxon>
        <taxon>Ascomycota</taxon>
        <taxon>Pezizomycotina</taxon>
        <taxon>Leotiomycetes</taxon>
        <taxon>Erysiphales</taxon>
        <taxon>Erysiphaceae</taxon>
        <taxon>Erysiphe</taxon>
    </lineage>
</organism>
<evidence type="ECO:0000256" key="3">
    <source>
        <dbReference type="ARBA" id="ARBA00022448"/>
    </source>
</evidence>
<dbReference type="EMBL" id="JNVN01002006">
    <property type="protein sequence ID" value="KHJ32533.1"/>
    <property type="molecule type" value="Genomic_DNA"/>
</dbReference>
<evidence type="ECO:0000256" key="4">
    <source>
        <dbReference type="ARBA" id="ARBA00022692"/>
    </source>
</evidence>
<feature type="transmembrane region" description="Helical" evidence="7">
    <location>
        <begin position="20"/>
        <end position="37"/>
    </location>
</feature>
<accession>A0A0B1P2L6</accession>
<feature type="transmembrane region" description="Helical" evidence="7">
    <location>
        <begin position="870"/>
        <end position="890"/>
    </location>
</feature>
<dbReference type="InterPro" id="IPR051359">
    <property type="entry name" value="CaCA_antiporter"/>
</dbReference>
<sequence length="1029" mass="114008">MYFSTALNRKEKSRNNYLQSFTFTVICLTLLAILSLGKSQKHEALQKSSSELLYTARLMKRNENCRLVHHARDKCAFIKANCQDEDAGLLSYLSLYYCYLVDFHMLAFGILSLWLALLFTTIGIAASDFFCINLNTVASILGLSESIVGTTFLAFGNGSPDFFSTFAAMNSNSGSLAVGELIGAAAFITTMVAGSMALVSEFRVGKKNLIRDLGFFIVAICLIIIFLADGLLHLWECLVMVGYYILYVVVVCIWHWYFEVRRKRRNRKLAANCQFLNRTNEDMISQQDNITDEESSVGQRPYSDFEDINILEQGPYSDLISCKNNEEFDDSDEETNQSIRLAAEMTSNMRVTRPTGSRRNTITPIRPSLVGALEFRSSFASFMEKSRQLNGPLIQYFDDLPFIDPYSYNNANLGSDVAPLRTRAASFNDATAAKTVESVNSRGRNHSNIDMPVSTTVSQKTLELSSTKQAGLLSAPAGFSSRRSVLKRSSLSHSGCLHKQLPSKTHCVHEDDIPAVKILLASPIKNPDELPDSSNDLSGMLHIDTQHLQVQSPVARAGSHSRQSSTSTFPTYFELQNNTSIRASIPSSPVLPYLNRVIGPSLNEHDQDFQQSSISWWPNEYFPNLNTICSTLFPTLCTWGQKSIWDKFVSVISAPSIFLLAITLPVVESESSEGSSSCQELNKVVHSNSSSRMPSRRGLSGNTPIEVRSEWLAYRRSLENQGNFPFLHQVHGPHSQHASSVGVSRSHSISSRVNEITLARNEFTQNTYGISLPEEWNRWLVSIQIFTSPLFLIIIFWTNSAKKDHHLLVKTIFYSLLGSLITFSILMVTTSATQIPRYRFILCFLGFIVSIAWIFTIAGEVVGVLKAIGIILDLSDAILGLTVFALGGSLGDLVADINLARLGFPVMALSACFGGPMFNILLGIGLSGVYVTVNEANKNQIKNPAHHILYRPYQIEVSSTLIISVMTLLTALVGILISVPLNKWVMGRRIGWSLILLWSISTVVNVGLEISGVLKESGKGINSSSRNLL</sequence>
<dbReference type="AlphaFoldDB" id="A0A0B1P2L6"/>
<feature type="transmembrane region" description="Helical" evidence="7">
    <location>
        <begin position="137"/>
        <end position="156"/>
    </location>
</feature>
<feature type="transmembrane region" description="Helical" evidence="7">
    <location>
        <begin position="212"/>
        <end position="235"/>
    </location>
</feature>
<keyword evidence="6 7" id="KW-0472">Membrane</keyword>
<evidence type="ECO:0000256" key="6">
    <source>
        <dbReference type="ARBA" id="ARBA00023136"/>
    </source>
</evidence>
<feature type="transmembrane region" description="Helical" evidence="7">
    <location>
        <begin position="990"/>
        <end position="1008"/>
    </location>
</feature>